<dbReference type="InterPro" id="IPR050515">
    <property type="entry name" value="Beta-lactam/transpept"/>
</dbReference>
<dbReference type="Gene3D" id="3.90.1310.10">
    <property type="entry name" value="Penicillin-binding protein 2a (Domain 2)"/>
    <property type="match status" value="1"/>
</dbReference>
<evidence type="ECO:0000256" key="5">
    <source>
        <dbReference type="ARBA" id="ARBA00022670"/>
    </source>
</evidence>
<evidence type="ECO:0000256" key="13">
    <source>
        <dbReference type="SAM" id="MobiDB-lite"/>
    </source>
</evidence>
<dbReference type="GO" id="GO:0005886">
    <property type="term" value="C:plasma membrane"/>
    <property type="evidence" value="ECO:0007669"/>
    <property type="project" value="UniProtKB-SubCell"/>
</dbReference>
<feature type="compositionally biased region" description="Acidic residues" evidence="13">
    <location>
        <begin position="636"/>
        <end position="647"/>
    </location>
</feature>
<evidence type="ECO:0000313" key="17">
    <source>
        <dbReference type="EMBL" id="QED29447.1"/>
    </source>
</evidence>
<gene>
    <name evidence="17" type="primary">mrdA</name>
    <name evidence="17" type="ORF">FRD01_19850</name>
</gene>
<evidence type="ECO:0000256" key="7">
    <source>
        <dbReference type="ARBA" id="ARBA00022801"/>
    </source>
</evidence>
<evidence type="ECO:0000256" key="1">
    <source>
        <dbReference type="ARBA" id="ARBA00004167"/>
    </source>
</evidence>
<dbReference type="InterPro" id="IPR005311">
    <property type="entry name" value="PBP_dimer"/>
</dbReference>
<accession>A0A5B8XW64</accession>
<evidence type="ECO:0000313" key="18">
    <source>
        <dbReference type="Proteomes" id="UP000321595"/>
    </source>
</evidence>
<dbReference type="GO" id="GO:0009252">
    <property type="term" value="P:peptidoglycan biosynthetic process"/>
    <property type="evidence" value="ECO:0007669"/>
    <property type="project" value="UniProtKB-KW"/>
</dbReference>
<dbReference type="SUPFAM" id="SSF56601">
    <property type="entry name" value="beta-lactamase/transpeptidase-like"/>
    <property type="match status" value="1"/>
</dbReference>
<proteinExistence type="predicted"/>
<evidence type="ECO:0000259" key="15">
    <source>
        <dbReference type="Pfam" id="PF00905"/>
    </source>
</evidence>
<keyword evidence="7 17" id="KW-0378">Hydrolase</keyword>
<dbReference type="RefSeq" id="WP_146962680.1">
    <property type="nucleotide sequence ID" value="NZ_CP042467.1"/>
</dbReference>
<keyword evidence="3" id="KW-1003">Cell membrane</keyword>
<keyword evidence="10 14" id="KW-1133">Transmembrane helix</keyword>
<dbReference type="Pfam" id="PF03717">
    <property type="entry name" value="PBP_dimer"/>
    <property type="match status" value="1"/>
</dbReference>
<dbReference type="Pfam" id="PF00905">
    <property type="entry name" value="Transpeptidase"/>
    <property type="match status" value="1"/>
</dbReference>
<evidence type="ECO:0000256" key="8">
    <source>
        <dbReference type="ARBA" id="ARBA00022960"/>
    </source>
</evidence>
<feature type="domain" description="Penicillin-binding protein transpeptidase" evidence="15">
    <location>
        <begin position="270"/>
        <end position="605"/>
    </location>
</feature>
<dbReference type="GO" id="GO:0008360">
    <property type="term" value="P:regulation of cell shape"/>
    <property type="evidence" value="ECO:0007669"/>
    <property type="project" value="UniProtKB-KW"/>
</dbReference>
<evidence type="ECO:0000256" key="2">
    <source>
        <dbReference type="ARBA" id="ARBA00004236"/>
    </source>
</evidence>
<keyword evidence="6 14" id="KW-0812">Transmembrane</keyword>
<dbReference type="InterPro" id="IPR001460">
    <property type="entry name" value="PCN-bd_Tpept"/>
</dbReference>
<keyword evidence="4" id="KW-0997">Cell inner membrane</keyword>
<evidence type="ECO:0000256" key="9">
    <source>
        <dbReference type="ARBA" id="ARBA00022984"/>
    </source>
</evidence>
<dbReference type="InterPro" id="IPR036138">
    <property type="entry name" value="PBP_dimer_sf"/>
</dbReference>
<dbReference type="Gene3D" id="3.30.1390.30">
    <property type="entry name" value="Penicillin-binding protein 2a, domain 3"/>
    <property type="match status" value="1"/>
</dbReference>
<keyword evidence="5" id="KW-0645">Protease</keyword>
<sequence length="647" mass="72013">MQPKQKPDYGVTRYLGLIVFVAFAFSIILGRLWYIQVINGDTYFRASTENIIRNVETRPPRGKILDAHGTVLAENRPSYDVFVHPHLVSEKDRPEVLTLLTKYLNLNETDLKRVEKGLEARAGEVSVKRDIPRYQVALLEGDRLRLPGLEIQANSHRYYPLEHVGSHVIGFVGEIRSQELKELRSTGYRPGDYIGRVGVESSFEAVLRGSPGIERSVVDARGIPQGEAETKFLIGDYQKVRPVPGRDVKLTLDSRLELIIDEAMKNYPSGAVVAVDPRDGSVLAAYSKPSFNPNSWSGRLSTTEKIQSDNNPYKPMLDKSISAYFPGSIFKLAGALAALEEGMMKPDDTIKCSGSYLFGGRRFRCWKGGGHGKMNVMEALQHSCDVYFYKVAETLGIDKIAEYAYRFGFGEPTGYPVNSESPGRVPTKEWHAKITPGGFQHGFALNTVLGQGDTLTTPLQAALAYAALANGGTIYYPRLIDRILNADGSTLFEFEPRVRKTIKASDEHVAVLKKGLWMTVQEDGGTSYPYRIEEVEVSGKTGTAQVKKIGRIRVANRDKEFRFRDHAWFSAYAPSKEPTIAITVFLEHGGHGSSDATPVAMEILKRWFEGDDPRTRKIGDNVPEIFPSENPGNPGQEEELEEEVADE</sequence>
<evidence type="ECO:0000256" key="6">
    <source>
        <dbReference type="ARBA" id="ARBA00022692"/>
    </source>
</evidence>
<evidence type="ECO:0000259" key="16">
    <source>
        <dbReference type="Pfam" id="PF03717"/>
    </source>
</evidence>
<keyword evidence="11 14" id="KW-0472">Membrane</keyword>
<reference evidence="17 18" key="1">
    <citation type="submission" date="2019-08" db="EMBL/GenBank/DDBJ databases">
        <authorList>
            <person name="Liang Q."/>
        </authorList>
    </citation>
    <scope>NUCLEOTIDE SEQUENCE [LARGE SCALE GENOMIC DNA]</scope>
    <source>
        <strain evidence="17 18">V1718</strain>
    </source>
</reference>
<dbReference type="SUPFAM" id="SSF56519">
    <property type="entry name" value="Penicillin binding protein dimerisation domain"/>
    <property type="match status" value="1"/>
</dbReference>
<dbReference type="Proteomes" id="UP000321595">
    <property type="component" value="Chromosome"/>
</dbReference>
<dbReference type="InterPro" id="IPR017790">
    <property type="entry name" value="Penicillin-binding_protein_2"/>
</dbReference>
<keyword evidence="18" id="KW-1185">Reference proteome</keyword>
<dbReference type="PANTHER" id="PTHR30627">
    <property type="entry name" value="PEPTIDOGLYCAN D,D-TRANSPEPTIDASE"/>
    <property type="match status" value="1"/>
</dbReference>
<dbReference type="GO" id="GO:0071972">
    <property type="term" value="F:peptidoglycan L,D-transpeptidase activity"/>
    <property type="evidence" value="ECO:0007669"/>
    <property type="project" value="TreeGrafter"/>
</dbReference>
<dbReference type="GO" id="GO:0009002">
    <property type="term" value="F:serine-type D-Ala-D-Ala carboxypeptidase activity"/>
    <property type="evidence" value="ECO:0007669"/>
    <property type="project" value="UniProtKB-EC"/>
</dbReference>
<dbReference type="PANTHER" id="PTHR30627:SF2">
    <property type="entry name" value="PEPTIDOGLYCAN D,D-TRANSPEPTIDASE MRDA"/>
    <property type="match status" value="1"/>
</dbReference>
<dbReference type="EC" id="3.4.16.4" evidence="17"/>
<evidence type="ECO:0000256" key="10">
    <source>
        <dbReference type="ARBA" id="ARBA00022989"/>
    </source>
</evidence>
<dbReference type="Gene3D" id="3.40.710.10">
    <property type="entry name" value="DD-peptidase/beta-lactamase superfamily"/>
    <property type="match status" value="1"/>
</dbReference>
<evidence type="ECO:0000256" key="3">
    <source>
        <dbReference type="ARBA" id="ARBA00022475"/>
    </source>
</evidence>
<dbReference type="GO" id="GO:0008658">
    <property type="term" value="F:penicillin binding"/>
    <property type="evidence" value="ECO:0007669"/>
    <property type="project" value="InterPro"/>
</dbReference>
<dbReference type="AlphaFoldDB" id="A0A5B8XW64"/>
<keyword evidence="17" id="KW-0121">Carboxypeptidase</keyword>
<dbReference type="OrthoDB" id="9766847at2"/>
<dbReference type="NCBIfam" id="TIGR03423">
    <property type="entry name" value="pbp2_mrdA"/>
    <property type="match status" value="1"/>
</dbReference>
<comment type="subcellular location">
    <subcellularLocation>
        <location evidence="2">Cell membrane</location>
    </subcellularLocation>
    <subcellularLocation>
        <location evidence="1">Membrane</location>
        <topology evidence="1">Single-pass membrane protein</topology>
    </subcellularLocation>
</comment>
<dbReference type="EMBL" id="CP042467">
    <property type="protein sequence ID" value="QED29447.1"/>
    <property type="molecule type" value="Genomic_DNA"/>
</dbReference>
<feature type="domain" description="Penicillin-binding protein dimerisation" evidence="16">
    <location>
        <begin position="57"/>
        <end position="223"/>
    </location>
</feature>
<feature type="region of interest" description="Disordered" evidence="13">
    <location>
        <begin position="613"/>
        <end position="647"/>
    </location>
</feature>
<evidence type="ECO:0000256" key="11">
    <source>
        <dbReference type="ARBA" id="ARBA00023136"/>
    </source>
</evidence>
<dbReference type="GO" id="GO:0006508">
    <property type="term" value="P:proteolysis"/>
    <property type="evidence" value="ECO:0007669"/>
    <property type="project" value="UniProtKB-KW"/>
</dbReference>
<evidence type="ECO:0000256" key="4">
    <source>
        <dbReference type="ARBA" id="ARBA00022519"/>
    </source>
</evidence>
<keyword evidence="8" id="KW-0133">Cell shape</keyword>
<name>A0A5B8XW64_9DELT</name>
<dbReference type="GO" id="GO:0071555">
    <property type="term" value="P:cell wall organization"/>
    <property type="evidence" value="ECO:0007669"/>
    <property type="project" value="UniProtKB-KW"/>
</dbReference>
<keyword evidence="9" id="KW-0573">Peptidoglycan synthesis</keyword>
<protein>
    <submittedName>
        <fullName evidence="17">Penicillin-binding protein 2</fullName>
        <ecNumber evidence="17">3.4.16.4</ecNumber>
    </submittedName>
</protein>
<dbReference type="InterPro" id="IPR012338">
    <property type="entry name" value="Beta-lactam/transpept-like"/>
</dbReference>
<evidence type="ECO:0000256" key="14">
    <source>
        <dbReference type="SAM" id="Phobius"/>
    </source>
</evidence>
<feature type="transmembrane region" description="Helical" evidence="14">
    <location>
        <begin position="12"/>
        <end position="34"/>
    </location>
</feature>
<dbReference type="KEGG" id="bbae:FRD01_19850"/>
<keyword evidence="12" id="KW-0961">Cell wall biogenesis/degradation</keyword>
<evidence type="ECO:0000256" key="12">
    <source>
        <dbReference type="ARBA" id="ARBA00023316"/>
    </source>
</evidence>
<organism evidence="17 18">
    <name type="scientific">Microvenator marinus</name>
    <dbReference type="NCBI Taxonomy" id="2600177"/>
    <lineage>
        <taxon>Bacteria</taxon>
        <taxon>Deltaproteobacteria</taxon>
        <taxon>Bradymonadales</taxon>
        <taxon>Microvenatoraceae</taxon>
        <taxon>Microvenator</taxon>
    </lineage>
</organism>